<evidence type="ECO:0000259" key="1">
    <source>
        <dbReference type="Pfam" id="PF13683"/>
    </source>
</evidence>
<sequence length="51" mass="6050">MIKNDFFPKKTYQNHKDAQKSLMTIIDNYNLRRPHSSIDYLILNDAHTLGE</sequence>
<comment type="caution">
    <text evidence="2">The sequence shown here is derived from an EMBL/GenBank/DDBJ whole genome shotgun (WGS) entry which is preliminary data.</text>
</comment>
<dbReference type="Proteomes" id="UP001595792">
    <property type="component" value="Unassembled WGS sequence"/>
</dbReference>
<dbReference type="Pfam" id="PF13683">
    <property type="entry name" value="rve_3"/>
    <property type="match status" value="1"/>
</dbReference>
<evidence type="ECO:0000313" key="3">
    <source>
        <dbReference type="Proteomes" id="UP001595792"/>
    </source>
</evidence>
<reference evidence="3" key="1">
    <citation type="journal article" date="2019" name="Int. J. Syst. Evol. Microbiol.">
        <title>The Global Catalogue of Microorganisms (GCM) 10K type strain sequencing project: providing services to taxonomists for standard genome sequencing and annotation.</title>
        <authorList>
            <consortium name="The Broad Institute Genomics Platform"/>
            <consortium name="The Broad Institute Genome Sequencing Center for Infectious Disease"/>
            <person name="Wu L."/>
            <person name="Ma J."/>
        </authorList>
    </citation>
    <scope>NUCLEOTIDE SEQUENCE [LARGE SCALE GENOMIC DNA]</scope>
    <source>
        <strain evidence="3">CCM 8689</strain>
    </source>
</reference>
<proteinExistence type="predicted"/>
<dbReference type="InterPro" id="IPR001584">
    <property type="entry name" value="Integrase_cat-core"/>
</dbReference>
<organism evidence="2 3">
    <name type="scientific">Pedobacter jamesrossensis</name>
    <dbReference type="NCBI Taxonomy" id="1908238"/>
    <lineage>
        <taxon>Bacteria</taxon>
        <taxon>Pseudomonadati</taxon>
        <taxon>Bacteroidota</taxon>
        <taxon>Sphingobacteriia</taxon>
        <taxon>Sphingobacteriales</taxon>
        <taxon>Sphingobacteriaceae</taxon>
        <taxon>Pedobacter</taxon>
    </lineage>
</organism>
<keyword evidence="3" id="KW-1185">Reference proteome</keyword>
<protein>
    <submittedName>
        <fullName evidence="2">Integrase core domain-containing protein</fullName>
    </submittedName>
</protein>
<feature type="domain" description="Integrase catalytic" evidence="1">
    <location>
        <begin position="4"/>
        <end position="41"/>
    </location>
</feature>
<evidence type="ECO:0000313" key="2">
    <source>
        <dbReference type="EMBL" id="MFC4196785.1"/>
    </source>
</evidence>
<dbReference type="RefSeq" id="WP_378960153.1">
    <property type="nucleotide sequence ID" value="NZ_JBHRXC010000016.1"/>
</dbReference>
<name>A0ABV8NIH4_9SPHI</name>
<accession>A0ABV8NIH4</accession>
<dbReference type="EMBL" id="JBHSBY010000038">
    <property type="protein sequence ID" value="MFC4196785.1"/>
    <property type="molecule type" value="Genomic_DNA"/>
</dbReference>
<gene>
    <name evidence="2" type="ORF">ACFOUY_08755</name>
</gene>